<feature type="domain" description="Methyltransferase" evidence="3">
    <location>
        <begin position="49"/>
        <end position="139"/>
    </location>
</feature>
<dbReference type="EMBL" id="RXNU01000003">
    <property type="protein sequence ID" value="RTR39604.1"/>
    <property type="molecule type" value="Genomic_DNA"/>
</dbReference>
<dbReference type="RefSeq" id="WP_126519624.1">
    <property type="nucleotide sequence ID" value="NZ_RXNU01000003.1"/>
</dbReference>
<keyword evidence="1 4" id="KW-0489">Methyltransferase</keyword>
<dbReference type="PANTHER" id="PTHR43861:SF1">
    <property type="entry name" value="TRANS-ACONITATE 2-METHYLTRANSFERASE"/>
    <property type="match status" value="1"/>
</dbReference>
<dbReference type="OrthoDB" id="9760689at2"/>
<dbReference type="Pfam" id="PF13649">
    <property type="entry name" value="Methyltransf_25"/>
    <property type="match status" value="1"/>
</dbReference>
<keyword evidence="5" id="KW-1185">Reference proteome</keyword>
<comment type="caution">
    <text evidence="4">The sequence shown here is derived from an EMBL/GenBank/DDBJ whole genome shotgun (WGS) entry which is preliminary data.</text>
</comment>
<protein>
    <submittedName>
        <fullName evidence="4">Class I SAM-dependent methyltransferase</fullName>
    </submittedName>
</protein>
<dbReference type="SUPFAM" id="SSF53335">
    <property type="entry name" value="S-adenosyl-L-methionine-dependent methyltransferases"/>
    <property type="match status" value="1"/>
</dbReference>
<evidence type="ECO:0000259" key="3">
    <source>
        <dbReference type="Pfam" id="PF13649"/>
    </source>
</evidence>
<sequence>MDKYSITVNTFDKLAQKYQDKYMDMALYDDTFDLFCQRLNDKDSPSLFEIGCGPGNISRLLLNLCPQLTIHGTDLAPNMVELAKLNNPGATFDVMDCREIHKVDSKYDAIMCGFCLPYISKDDARKLIADASGLLRDEGIIYISTMEGDYEASKFDVSSSGDRVFTHFHRAEHLTRCLHESGFKVIDVNRKTTSKPDGTDNTDLFIIAQL</sequence>
<accession>A0A431WVY8</accession>
<dbReference type="GO" id="GO:0032259">
    <property type="term" value="P:methylation"/>
    <property type="evidence" value="ECO:0007669"/>
    <property type="project" value="UniProtKB-KW"/>
</dbReference>
<dbReference type="Gene3D" id="3.40.50.150">
    <property type="entry name" value="Vaccinia Virus protein VP39"/>
    <property type="match status" value="1"/>
</dbReference>
<organism evidence="4 5">
    <name type="scientific">Shewanella canadensis</name>
    <dbReference type="NCBI Taxonomy" id="271096"/>
    <lineage>
        <taxon>Bacteria</taxon>
        <taxon>Pseudomonadati</taxon>
        <taxon>Pseudomonadota</taxon>
        <taxon>Gammaproteobacteria</taxon>
        <taxon>Alteromonadales</taxon>
        <taxon>Shewanellaceae</taxon>
        <taxon>Shewanella</taxon>
    </lineage>
</organism>
<evidence type="ECO:0000256" key="2">
    <source>
        <dbReference type="ARBA" id="ARBA00022679"/>
    </source>
</evidence>
<evidence type="ECO:0000313" key="5">
    <source>
        <dbReference type="Proteomes" id="UP000267448"/>
    </source>
</evidence>
<evidence type="ECO:0000313" key="4">
    <source>
        <dbReference type="EMBL" id="RTR39604.1"/>
    </source>
</evidence>
<dbReference type="PANTHER" id="PTHR43861">
    <property type="entry name" value="TRANS-ACONITATE 2-METHYLTRANSFERASE-RELATED"/>
    <property type="match status" value="1"/>
</dbReference>
<gene>
    <name evidence="4" type="ORF">EKG38_07315</name>
</gene>
<dbReference type="InterPro" id="IPR041698">
    <property type="entry name" value="Methyltransf_25"/>
</dbReference>
<dbReference type="Proteomes" id="UP000267448">
    <property type="component" value="Unassembled WGS sequence"/>
</dbReference>
<keyword evidence="2 4" id="KW-0808">Transferase</keyword>
<reference evidence="4 5" key="1">
    <citation type="submission" date="2018-12" db="EMBL/GenBank/DDBJ databases">
        <authorList>
            <person name="Yu L."/>
        </authorList>
    </citation>
    <scope>NUCLEOTIDE SEQUENCE [LARGE SCALE GENOMIC DNA]</scope>
    <source>
        <strain evidence="4 5">HAW-EB2</strain>
    </source>
</reference>
<proteinExistence type="predicted"/>
<name>A0A431WVY8_9GAMM</name>
<evidence type="ECO:0000256" key="1">
    <source>
        <dbReference type="ARBA" id="ARBA00022603"/>
    </source>
</evidence>
<dbReference type="InterPro" id="IPR029063">
    <property type="entry name" value="SAM-dependent_MTases_sf"/>
</dbReference>
<dbReference type="CDD" id="cd02440">
    <property type="entry name" value="AdoMet_MTases"/>
    <property type="match status" value="1"/>
</dbReference>
<dbReference type="GO" id="GO:0008168">
    <property type="term" value="F:methyltransferase activity"/>
    <property type="evidence" value="ECO:0007669"/>
    <property type="project" value="UniProtKB-KW"/>
</dbReference>
<dbReference type="AlphaFoldDB" id="A0A431WVY8"/>